<evidence type="ECO:0000313" key="2">
    <source>
        <dbReference type="EMBL" id="SEB49683.1"/>
    </source>
</evidence>
<protein>
    <submittedName>
        <fullName evidence="2">Uncharacterized protein</fullName>
    </submittedName>
</protein>
<evidence type="ECO:0000313" key="3">
    <source>
        <dbReference type="Proteomes" id="UP000199183"/>
    </source>
</evidence>
<dbReference type="RefSeq" id="WP_091180334.1">
    <property type="nucleotide sequence ID" value="NZ_FNRY01000001.1"/>
</dbReference>
<name>A0A1H4JTX4_9MICO</name>
<feature type="transmembrane region" description="Helical" evidence="1">
    <location>
        <begin position="101"/>
        <end position="118"/>
    </location>
</feature>
<feature type="transmembrane region" description="Helical" evidence="1">
    <location>
        <begin position="239"/>
        <end position="259"/>
    </location>
</feature>
<dbReference type="STRING" id="640635.SAMN04489806_0860"/>
<dbReference type="Proteomes" id="UP000199183">
    <property type="component" value="Unassembled WGS sequence"/>
</dbReference>
<keyword evidence="3" id="KW-1185">Reference proteome</keyword>
<gene>
    <name evidence="2" type="ORF">SAMN04489806_0860</name>
</gene>
<dbReference type="OrthoDB" id="9999707at2"/>
<organism evidence="2 3">
    <name type="scientific">Paramicrobacterium humi</name>
    <dbReference type="NCBI Taxonomy" id="640635"/>
    <lineage>
        <taxon>Bacteria</taxon>
        <taxon>Bacillati</taxon>
        <taxon>Actinomycetota</taxon>
        <taxon>Actinomycetes</taxon>
        <taxon>Micrococcales</taxon>
        <taxon>Microbacteriaceae</taxon>
        <taxon>Paramicrobacterium</taxon>
    </lineage>
</organism>
<sequence>MTKKTSQPKRPASASDKVRAAVGRLGMLEISVFALSCVLGIWSWLAFVVSTPQDYAAFTLIYWIGLIIASTVQMVAMLIVRNRGARDLGDALTSTPPSLPYLLLGPIVVVAVAMLIVTPPGTPTAGFDDDFSSIYQIIGLFVLLALIAVALGAGVVFLIIVLPVLAVAVSMRKGSAASIERFSGGLASRGELVCGALILPAALGFGVGMYFVAPDAGSGLTANRMLVQFLMWVSFQGELLPSVVAWLCLALMIGLVTAYNVQYGRRMRREVTGG</sequence>
<feature type="transmembrane region" description="Helical" evidence="1">
    <location>
        <begin position="60"/>
        <end position="80"/>
    </location>
</feature>
<reference evidence="2 3" key="1">
    <citation type="submission" date="2016-10" db="EMBL/GenBank/DDBJ databases">
        <authorList>
            <person name="de Groot N.N."/>
        </authorList>
    </citation>
    <scope>NUCLEOTIDE SEQUENCE [LARGE SCALE GENOMIC DNA]</scope>
    <source>
        <strain evidence="2 3">DSM 21799</strain>
    </source>
</reference>
<feature type="transmembrane region" description="Helical" evidence="1">
    <location>
        <begin position="21"/>
        <end position="48"/>
    </location>
</feature>
<proteinExistence type="predicted"/>
<dbReference type="AlphaFoldDB" id="A0A1H4JTX4"/>
<feature type="transmembrane region" description="Helical" evidence="1">
    <location>
        <begin position="138"/>
        <end position="171"/>
    </location>
</feature>
<keyword evidence="1" id="KW-1133">Transmembrane helix</keyword>
<dbReference type="EMBL" id="FNRY01000001">
    <property type="protein sequence ID" value="SEB49683.1"/>
    <property type="molecule type" value="Genomic_DNA"/>
</dbReference>
<keyword evidence="1" id="KW-0812">Transmembrane</keyword>
<keyword evidence="1" id="KW-0472">Membrane</keyword>
<accession>A0A1H4JTX4</accession>
<feature type="transmembrane region" description="Helical" evidence="1">
    <location>
        <begin position="192"/>
        <end position="213"/>
    </location>
</feature>
<evidence type="ECO:0000256" key="1">
    <source>
        <dbReference type="SAM" id="Phobius"/>
    </source>
</evidence>